<feature type="region of interest" description="Disordered" evidence="5">
    <location>
        <begin position="43"/>
        <end position="111"/>
    </location>
</feature>
<feature type="repeat" description="WD" evidence="4">
    <location>
        <begin position="269"/>
        <end position="311"/>
    </location>
</feature>
<keyword evidence="2 4" id="KW-0853">WD repeat</keyword>
<dbReference type="PROSITE" id="PS50294">
    <property type="entry name" value="WD_REPEATS_REGION"/>
    <property type="match status" value="2"/>
</dbReference>
<proteinExistence type="predicted"/>
<dbReference type="InterPro" id="IPR019775">
    <property type="entry name" value="WD40_repeat_CS"/>
</dbReference>
<evidence type="ECO:0000256" key="1">
    <source>
        <dbReference type="ARBA" id="ARBA00022553"/>
    </source>
</evidence>
<sequence>MSAQSGNKKNIVPCLVWVKQGCAKQNPDKVTLNKEDLQRIIKKTHNELEDNENESEDETTRNGEEVSKASEDEEFQSALRKANNMAASLKRKHQHAEKRKHTDGNDEQEDDIIKKYGLDDYDNEDLPTDVSLGVGGLTPFASNDEDPYITLKNDVDSDDEDFVLKPTDNLLTIGRVTEEAAVLEVHIYNEELNNLFIHHDYILPTIPLVLEWLDYDVADGQIGNFVAMGTMEPDIGIWDLDVVDSLEPVAVLQGRKQNKKKKIKKREVLEGHTDSVLDLSWNRNVRNVLASASADSTVCLWDLSEGKAVSSLKHHEKEVQCVSWHPVESQSLLTGSFDNYAAVIDCRNPTENVKKWKVDGEVERTIWNHFCPFNFLVSTDKGLLYEIDVRQSKPVFTLSAHEQAVTGISLSSHIPGLLVTTSPDKHFKVWDIQDSKPSLVLSRNLKLDILHCVSSNPDHPFVFAVGANRDFKVWDIRESAAVRRHFLSRMPAPLAAECAEDVDDLPGDSAADALENLNMEDEEDAAEEEEMLAGDRGGSKSAKSVPGGSAGKKKQRKKKKKSSTKRE</sequence>
<feature type="compositionally biased region" description="Basic residues" evidence="5">
    <location>
        <begin position="551"/>
        <end position="567"/>
    </location>
</feature>
<dbReference type="AlphaFoldDB" id="A0A0B7BL11"/>
<organism evidence="6">
    <name type="scientific">Arion vulgaris</name>
    <dbReference type="NCBI Taxonomy" id="1028688"/>
    <lineage>
        <taxon>Eukaryota</taxon>
        <taxon>Metazoa</taxon>
        <taxon>Spiralia</taxon>
        <taxon>Lophotrochozoa</taxon>
        <taxon>Mollusca</taxon>
        <taxon>Gastropoda</taxon>
        <taxon>Heterobranchia</taxon>
        <taxon>Euthyneura</taxon>
        <taxon>Panpulmonata</taxon>
        <taxon>Eupulmonata</taxon>
        <taxon>Stylommatophora</taxon>
        <taxon>Helicina</taxon>
        <taxon>Arionoidea</taxon>
        <taxon>Arionidae</taxon>
        <taxon>Arion</taxon>
    </lineage>
</organism>
<dbReference type="PROSITE" id="PS50082">
    <property type="entry name" value="WD_REPEATS_2"/>
    <property type="match status" value="2"/>
</dbReference>
<feature type="compositionally biased region" description="Basic residues" evidence="5">
    <location>
        <begin position="89"/>
        <end position="101"/>
    </location>
</feature>
<dbReference type="Pfam" id="PF00400">
    <property type="entry name" value="WD40"/>
    <property type="match status" value="3"/>
</dbReference>
<protein>
    <submittedName>
        <fullName evidence="6">Uncharacterized protein</fullName>
    </submittedName>
</protein>
<evidence type="ECO:0000256" key="4">
    <source>
        <dbReference type="PROSITE-ProRule" id="PRU00221"/>
    </source>
</evidence>
<accession>A0A0B7BL11</accession>
<evidence type="ECO:0000256" key="2">
    <source>
        <dbReference type="ARBA" id="ARBA00022574"/>
    </source>
</evidence>
<evidence type="ECO:0000256" key="5">
    <source>
        <dbReference type="SAM" id="MobiDB-lite"/>
    </source>
</evidence>
<dbReference type="PANTHER" id="PTHR14091:SF0">
    <property type="entry name" value="PERIODIC TRYPTOPHAN PROTEIN 1 HOMOLOG"/>
    <property type="match status" value="1"/>
</dbReference>
<feature type="repeat" description="WD" evidence="4">
    <location>
        <begin position="398"/>
        <end position="440"/>
    </location>
</feature>
<dbReference type="InterPro" id="IPR036322">
    <property type="entry name" value="WD40_repeat_dom_sf"/>
</dbReference>
<dbReference type="SUPFAM" id="SSF50978">
    <property type="entry name" value="WD40 repeat-like"/>
    <property type="match status" value="1"/>
</dbReference>
<keyword evidence="1" id="KW-0597">Phosphoprotein</keyword>
<dbReference type="InterPro" id="IPR001680">
    <property type="entry name" value="WD40_rpt"/>
</dbReference>
<feature type="compositionally biased region" description="Basic and acidic residues" evidence="5">
    <location>
        <begin position="58"/>
        <end position="70"/>
    </location>
</feature>
<evidence type="ECO:0000313" key="6">
    <source>
        <dbReference type="EMBL" id="CEK92825.1"/>
    </source>
</evidence>
<dbReference type="InterPro" id="IPR044285">
    <property type="entry name" value="PWP1"/>
</dbReference>
<dbReference type="Gene3D" id="2.130.10.10">
    <property type="entry name" value="YVTN repeat-like/Quinoprotein amine dehydrogenase"/>
    <property type="match status" value="1"/>
</dbReference>
<dbReference type="PANTHER" id="PTHR14091">
    <property type="entry name" value="PERIODIC TRYPTOPHAN PROTEIN 1"/>
    <property type="match status" value="1"/>
</dbReference>
<name>A0A0B7BL11_9EUPU</name>
<dbReference type="GO" id="GO:0006364">
    <property type="term" value="P:rRNA processing"/>
    <property type="evidence" value="ECO:0007669"/>
    <property type="project" value="InterPro"/>
</dbReference>
<feature type="compositionally biased region" description="Acidic residues" evidence="5">
    <location>
        <begin position="518"/>
        <end position="532"/>
    </location>
</feature>
<dbReference type="InterPro" id="IPR015943">
    <property type="entry name" value="WD40/YVTN_repeat-like_dom_sf"/>
</dbReference>
<keyword evidence="3" id="KW-0677">Repeat</keyword>
<dbReference type="EMBL" id="HACG01045960">
    <property type="protein sequence ID" value="CEK92825.1"/>
    <property type="molecule type" value="Transcribed_RNA"/>
</dbReference>
<dbReference type="SMART" id="SM00320">
    <property type="entry name" value="WD40"/>
    <property type="match status" value="4"/>
</dbReference>
<feature type="region of interest" description="Disordered" evidence="5">
    <location>
        <begin position="503"/>
        <end position="567"/>
    </location>
</feature>
<reference evidence="6" key="1">
    <citation type="submission" date="2014-12" db="EMBL/GenBank/DDBJ databases">
        <title>Insight into the proteome of Arion vulgaris.</title>
        <authorList>
            <person name="Aradska J."/>
            <person name="Bulat T."/>
            <person name="Smidak R."/>
            <person name="Sarate P."/>
            <person name="Gangsoo J."/>
            <person name="Sialana F."/>
            <person name="Bilban M."/>
            <person name="Lubec G."/>
        </authorList>
    </citation>
    <scope>NUCLEOTIDE SEQUENCE</scope>
    <source>
        <tissue evidence="6">Skin</tissue>
    </source>
</reference>
<dbReference type="PROSITE" id="PS00678">
    <property type="entry name" value="WD_REPEATS_1"/>
    <property type="match status" value="1"/>
</dbReference>
<gene>
    <name evidence="6" type="primary">ORF190266</name>
</gene>
<dbReference type="GO" id="GO:0005634">
    <property type="term" value="C:nucleus"/>
    <property type="evidence" value="ECO:0007669"/>
    <property type="project" value="TreeGrafter"/>
</dbReference>
<evidence type="ECO:0000256" key="3">
    <source>
        <dbReference type="ARBA" id="ARBA00022737"/>
    </source>
</evidence>